<reference evidence="3 4" key="1">
    <citation type="journal article" date="2015" name="Appl. Microbiol. Biotechnol.">
        <title>The consequence of an additional NADH dehydrogenase paralog on the growth of Gluconobacter oxydans DSM3504.</title>
        <authorList>
            <person name="Kostner D."/>
            <person name="Luchterhand B."/>
            <person name="Junker A."/>
            <person name="Volland S."/>
            <person name="Daniel R."/>
            <person name="Buchs J."/>
            <person name="Liebl W."/>
            <person name="Ehrenreich A."/>
        </authorList>
    </citation>
    <scope>NUCLEOTIDE SEQUENCE [LARGE SCALE GENOMIC DNA]</scope>
    <source>
        <strain evidence="3">DSM 3504</strain>
    </source>
</reference>
<dbReference type="Proteomes" id="UP000031656">
    <property type="component" value="Chromosome"/>
</dbReference>
<accession>A0A067Z6V2</accession>
<dbReference type="Gene3D" id="2.20.200.10">
    <property type="entry name" value="Outer membrane efflux proteins (OEP)"/>
    <property type="match status" value="1"/>
</dbReference>
<keyword evidence="2" id="KW-0472">Membrane</keyword>
<dbReference type="EMBL" id="CP004373">
    <property type="protein sequence ID" value="AHK71415.1"/>
    <property type="molecule type" value="Genomic_DNA"/>
</dbReference>
<dbReference type="PANTHER" id="PTHR30203">
    <property type="entry name" value="OUTER MEMBRANE CATION EFFLUX PROTEIN"/>
    <property type="match status" value="1"/>
</dbReference>
<dbReference type="AlphaFoldDB" id="A0A067Z6V2"/>
<dbReference type="HOGENOM" id="CLU_012817_13_0_5"/>
<keyword evidence="2" id="KW-0564">Palmitate</keyword>
<evidence type="ECO:0000256" key="1">
    <source>
        <dbReference type="ARBA" id="ARBA00007613"/>
    </source>
</evidence>
<protein>
    <submittedName>
        <fullName evidence="3">Outer membrane efflux protein OprM</fullName>
    </submittedName>
</protein>
<dbReference type="Gene3D" id="1.20.1600.10">
    <property type="entry name" value="Outer membrane efflux proteins (OEP)"/>
    <property type="match status" value="1"/>
</dbReference>
<evidence type="ECO:0000256" key="2">
    <source>
        <dbReference type="RuleBase" id="RU362097"/>
    </source>
</evidence>
<dbReference type="NCBIfam" id="TIGR01845">
    <property type="entry name" value="outer_NodT"/>
    <property type="match status" value="1"/>
</dbReference>
<evidence type="ECO:0000313" key="3">
    <source>
        <dbReference type="EMBL" id="AHK71415.1"/>
    </source>
</evidence>
<dbReference type="SUPFAM" id="SSF56954">
    <property type="entry name" value="Outer membrane efflux proteins (OEP)"/>
    <property type="match status" value="1"/>
</dbReference>
<evidence type="ECO:0000313" key="4">
    <source>
        <dbReference type="Proteomes" id="UP000031656"/>
    </source>
</evidence>
<sequence>MTCHATPLSRSLARPFTRAVALRSVALALSTCLSLTACTVGPNFKPDRIKVPDAFVEQPRPATADALAQSAADMKDWWAQFHDPMLNELVEQAIKGNYDLQIASQHIIAERAVRRQAQSAWYPQLDVAAGGGDDRYSINVDNWPLRPGNTANRPEASVLTYGARASWEVDLFGHIARQVEERKRIVEESIENRRAVLLALLAEMATDYVTLRSVQERLTVTERAIDVAVRSRELTEKLYTHGLGNTLAVAQAQTEEHLERARLAPLHEQEERLMHAIAVLVGDMPGQLEEELEKRRPIPDLPRFPDSLPSIVLANRPDIRVAEAEYAADTARVGIAVSNLYPKFMIPLTFNPNASAAYQAFQAGGMAWSFMMMATLPVIHGGRYTAAIAQARAEAEGSRLTYRKTVLKAFADVEDAMGDWRHNAELVEELNQASVDAGLARDRAQKLFTAGLTGYLNVLTTEQTALSAEDQAVVGRLARVRNAVALYIALGAGWQGKALTDTRLPVEVKQQNAFVRAFTR</sequence>
<keyword evidence="2" id="KW-1134">Transmembrane beta strand</keyword>
<dbReference type="Pfam" id="PF02321">
    <property type="entry name" value="OEP"/>
    <property type="match status" value="2"/>
</dbReference>
<dbReference type="InterPro" id="IPR010131">
    <property type="entry name" value="MdtP/NodT-like"/>
</dbReference>
<comment type="similarity">
    <text evidence="1 2">Belongs to the outer membrane factor (OMF) (TC 1.B.17) family.</text>
</comment>
<keyword evidence="2" id="KW-0449">Lipoprotein</keyword>
<name>A0A067Z6V2_GLUOY</name>
<dbReference type="InterPro" id="IPR003423">
    <property type="entry name" value="OMP_efflux"/>
</dbReference>
<keyword evidence="2" id="KW-0812">Transmembrane</keyword>
<organism evidence="3 4">
    <name type="scientific">Gluconobacter oxydans DSM 3504</name>
    <dbReference type="NCBI Taxonomy" id="1288313"/>
    <lineage>
        <taxon>Bacteria</taxon>
        <taxon>Pseudomonadati</taxon>
        <taxon>Pseudomonadota</taxon>
        <taxon>Alphaproteobacteria</taxon>
        <taxon>Acetobacterales</taxon>
        <taxon>Acetobacteraceae</taxon>
        <taxon>Gluconobacter</taxon>
    </lineage>
</organism>
<gene>
    <name evidence="3" type="primary">oprM5</name>
    <name evidence="3" type="ORF">GLS_c15280</name>
</gene>
<dbReference type="PANTHER" id="PTHR30203:SF32">
    <property type="entry name" value="CATION EFFLUX SYSTEM PROTEIN CUSC"/>
    <property type="match status" value="1"/>
</dbReference>
<feature type="chain" id="PRO_5001432238" evidence="2">
    <location>
        <begin position="38"/>
        <end position="520"/>
    </location>
</feature>
<dbReference type="GO" id="GO:0015562">
    <property type="term" value="F:efflux transmembrane transporter activity"/>
    <property type="evidence" value="ECO:0007669"/>
    <property type="project" value="InterPro"/>
</dbReference>
<feature type="signal peptide" evidence="2">
    <location>
        <begin position="1"/>
        <end position="37"/>
    </location>
</feature>
<comment type="subcellular location">
    <subcellularLocation>
        <location evidence="2">Cell membrane</location>
        <topology evidence="2">Lipid-anchor</topology>
    </subcellularLocation>
</comment>
<proteinExistence type="inferred from homology"/>
<dbReference type="KEGG" id="goy:GLS_c15280"/>
<keyword evidence="2" id="KW-0732">Signal</keyword>
<dbReference type="GO" id="GO:0005886">
    <property type="term" value="C:plasma membrane"/>
    <property type="evidence" value="ECO:0007669"/>
    <property type="project" value="UniProtKB-SubCell"/>
</dbReference>